<name>A0A1B0AV09_9MUSC</name>
<evidence type="ECO:0000313" key="3">
    <source>
        <dbReference type="EnsemblMetazoa" id="GPPI009598-PA"/>
    </source>
</evidence>
<protein>
    <recommendedName>
        <fullName evidence="2">MITD1 C-terminal phospholipase D-like domain-containing protein</fullName>
    </recommendedName>
</protein>
<proteinExistence type="predicted"/>
<evidence type="ECO:0000259" key="2">
    <source>
        <dbReference type="Pfam" id="PF16565"/>
    </source>
</evidence>
<dbReference type="Proteomes" id="UP000092460">
    <property type="component" value="Unassembled WGS sequence"/>
</dbReference>
<dbReference type="STRING" id="67801.A0A1B0AV09"/>
<dbReference type="AlphaFoldDB" id="A0A1B0AV09"/>
<evidence type="ECO:0000313" key="4">
    <source>
        <dbReference type="Proteomes" id="UP000092460"/>
    </source>
</evidence>
<dbReference type="SUPFAM" id="SSF116846">
    <property type="entry name" value="MIT domain"/>
    <property type="match status" value="1"/>
</dbReference>
<dbReference type="Gene3D" id="3.30.870.30">
    <property type="entry name" value="MITD, C-terminal phospholipase D-like domain"/>
    <property type="match status" value="1"/>
</dbReference>
<organism evidence="3 4">
    <name type="scientific">Glossina palpalis gambiensis</name>
    <dbReference type="NCBI Taxonomy" id="67801"/>
    <lineage>
        <taxon>Eukaryota</taxon>
        <taxon>Metazoa</taxon>
        <taxon>Ecdysozoa</taxon>
        <taxon>Arthropoda</taxon>
        <taxon>Hexapoda</taxon>
        <taxon>Insecta</taxon>
        <taxon>Pterygota</taxon>
        <taxon>Neoptera</taxon>
        <taxon>Endopterygota</taxon>
        <taxon>Diptera</taxon>
        <taxon>Brachycera</taxon>
        <taxon>Muscomorpha</taxon>
        <taxon>Hippoboscoidea</taxon>
        <taxon>Glossinidae</taxon>
        <taxon>Glossina</taxon>
    </lineage>
</organism>
<dbReference type="EMBL" id="JXJN01003853">
    <property type="status" value="NOT_ANNOTATED_CDS"/>
    <property type="molecule type" value="Genomic_DNA"/>
</dbReference>
<dbReference type="EnsemblMetazoa" id="GPPI009598-RA">
    <property type="protein sequence ID" value="GPPI009598-PA"/>
    <property type="gene ID" value="GPPI009598"/>
</dbReference>
<dbReference type="InterPro" id="IPR032341">
    <property type="entry name" value="MITD1_C"/>
</dbReference>
<feature type="region of interest" description="Disordered" evidence="1">
    <location>
        <begin position="370"/>
        <end position="391"/>
    </location>
</feature>
<reference evidence="3" key="2">
    <citation type="submission" date="2020-05" db="UniProtKB">
        <authorList>
            <consortium name="EnsemblMetazoa"/>
        </authorList>
    </citation>
    <scope>IDENTIFICATION</scope>
    <source>
        <strain evidence="3">IAEA</strain>
    </source>
</reference>
<dbReference type="EMBL" id="JXJN01003854">
    <property type="status" value="NOT_ANNOTATED_CDS"/>
    <property type="molecule type" value="Genomic_DNA"/>
</dbReference>
<dbReference type="Pfam" id="PF16565">
    <property type="entry name" value="MIT_C"/>
    <property type="match status" value="1"/>
</dbReference>
<feature type="domain" description="MITD1 C-terminal phospholipase D-like" evidence="2">
    <location>
        <begin position="212"/>
        <end position="353"/>
    </location>
</feature>
<evidence type="ECO:0000256" key="1">
    <source>
        <dbReference type="SAM" id="MobiDB-lite"/>
    </source>
</evidence>
<dbReference type="VEuPathDB" id="VectorBase:GPPI009598"/>
<sequence>MFVDRTNHHALLQTEPEELNYESMSRDFNGKYFGAVLTHVSNKFDSTVRVESVTAITAICMRQGNLTKENENLSNHTFLVGVKRIVWEYGFIKFFLRNYPSSFQNKKTERKERGVQMMKKSWNVHQDLNYIVRAERCEKDGCILESQKLYEEGINKLRNSLKECINPSNQEFYKTKLKQFEQKAHMLNKHIEKAITKSQLVEQVFIPQDVRGHSFRKIFERFLNESVAEVHIYEPFMEIEQHFKNLVCFIEVLVKSCPNLQFIRLITKRDPRLTSHQLRIFQGLKGDLASGGVSFNHQFNSTVRESKIIFNNGMIIKSSRGLHIYHMQSSPYRLGSFDYDFLQCLKTEIRIYRTIPFSRITETVEGLDTRTKMRRRNRGPCQNERQHAQED</sequence>
<accession>A0A1B0AV09</accession>
<dbReference type="InterPro" id="IPR038113">
    <property type="entry name" value="MITD1_C_sf"/>
</dbReference>
<reference evidence="4" key="1">
    <citation type="submission" date="2015-01" db="EMBL/GenBank/DDBJ databases">
        <authorList>
            <person name="Aksoy S."/>
            <person name="Warren W."/>
            <person name="Wilson R.K."/>
        </authorList>
    </citation>
    <scope>NUCLEOTIDE SEQUENCE [LARGE SCALE GENOMIC DNA]</scope>
    <source>
        <strain evidence="4">IAEA</strain>
    </source>
</reference>
<keyword evidence="4" id="KW-1185">Reference proteome</keyword>
<dbReference type="InterPro" id="IPR036181">
    <property type="entry name" value="MIT_dom_sf"/>
</dbReference>